<keyword evidence="2 3" id="KW-0560">Oxidoreductase</keyword>
<dbReference type="InterPro" id="IPR002347">
    <property type="entry name" value="SDR_fam"/>
</dbReference>
<dbReference type="Gene3D" id="3.40.50.720">
    <property type="entry name" value="NAD(P)-binding Rossmann-like Domain"/>
    <property type="match status" value="1"/>
</dbReference>
<dbReference type="AlphaFoldDB" id="A0A0G4JU33"/>
<dbReference type="STRING" id="1109412.BN1221_01644"/>
<dbReference type="EC" id="1.1.1.100" evidence="3"/>
<dbReference type="PRINTS" id="PR00081">
    <property type="entry name" value="GDHRDH"/>
</dbReference>
<dbReference type="Proteomes" id="UP000044377">
    <property type="component" value="Unassembled WGS sequence"/>
</dbReference>
<proteinExistence type="inferred from homology"/>
<gene>
    <name evidence="3" type="ORF">BN1221_01644</name>
</gene>
<dbReference type="PANTHER" id="PTHR42879">
    <property type="entry name" value="3-OXOACYL-(ACYL-CARRIER-PROTEIN) REDUCTASE"/>
    <property type="match status" value="1"/>
</dbReference>
<accession>A0A0G4JU33</accession>
<organism evidence="3 4">
    <name type="scientific">Brenneria goodwinii</name>
    <dbReference type="NCBI Taxonomy" id="1109412"/>
    <lineage>
        <taxon>Bacteria</taxon>
        <taxon>Pseudomonadati</taxon>
        <taxon>Pseudomonadota</taxon>
        <taxon>Gammaproteobacteria</taxon>
        <taxon>Enterobacterales</taxon>
        <taxon>Pectobacteriaceae</taxon>
        <taxon>Brenneria</taxon>
    </lineage>
</organism>
<sequence length="253" mass="27411">MDLELKNKNAIITGGATGLGREFVLSLAKEGVNISFTYLSEKENPDALIHEVNNISNVNIIGIKTNLANDNEIAEFFAESAATLGNIDILINNAGIWLSGYVNDISLEDWDLVMNVNLKSVFYLSQLFVNHCIHEDKAGSILNITSQAAFHGSTTGHAHYAASKAGLVAFSISLAREVAKQKINVNNIAIGIMDTPMIRKNLQENPDYYVNRIPIGRVASPHEISEIGVFLVSSKAGYMTGATVDVTGGMLMR</sequence>
<dbReference type="RefSeq" id="WP_048636898.1">
    <property type="nucleotide sequence ID" value="NZ_CGIG01000001.1"/>
</dbReference>
<dbReference type="CDD" id="cd05233">
    <property type="entry name" value="SDR_c"/>
    <property type="match status" value="1"/>
</dbReference>
<dbReference type="InterPro" id="IPR036291">
    <property type="entry name" value="NAD(P)-bd_dom_sf"/>
</dbReference>
<evidence type="ECO:0000256" key="2">
    <source>
        <dbReference type="ARBA" id="ARBA00023002"/>
    </source>
</evidence>
<dbReference type="FunFam" id="3.40.50.720:FF:000173">
    <property type="entry name" value="3-oxoacyl-[acyl-carrier protein] reductase"/>
    <property type="match status" value="1"/>
</dbReference>
<dbReference type="Pfam" id="PF13561">
    <property type="entry name" value="adh_short_C2"/>
    <property type="match status" value="1"/>
</dbReference>
<protein>
    <submittedName>
        <fullName evidence="3">3-oxoacyl-[acyl-carrier protein] reductase</fullName>
        <ecNumber evidence="3">1.1.1.100</ecNumber>
    </submittedName>
</protein>
<dbReference type="PANTHER" id="PTHR42879:SF2">
    <property type="entry name" value="3-OXOACYL-[ACYL-CARRIER-PROTEIN] REDUCTASE FABG"/>
    <property type="match status" value="1"/>
</dbReference>
<evidence type="ECO:0000313" key="4">
    <source>
        <dbReference type="Proteomes" id="UP000044377"/>
    </source>
</evidence>
<dbReference type="InterPro" id="IPR050259">
    <property type="entry name" value="SDR"/>
</dbReference>
<dbReference type="GO" id="GO:0004316">
    <property type="term" value="F:3-oxoacyl-[acyl-carrier-protein] reductase (NADPH) activity"/>
    <property type="evidence" value="ECO:0007669"/>
    <property type="project" value="UniProtKB-EC"/>
</dbReference>
<dbReference type="SUPFAM" id="SSF51735">
    <property type="entry name" value="NAD(P)-binding Rossmann-fold domains"/>
    <property type="match status" value="1"/>
</dbReference>
<name>A0A0G4JU33_9GAMM</name>
<dbReference type="OrthoDB" id="286404at2"/>
<comment type="similarity">
    <text evidence="1">Belongs to the short-chain dehydrogenases/reductases (SDR) family.</text>
</comment>
<dbReference type="EMBL" id="CGIG01000001">
    <property type="protein sequence ID" value="CPR15664.1"/>
    <property type="molecule type" value="Genomic_DNA"/>
</dbReference>
<evidence type="ECO:0000256" key="1">
    <source>
        <dbReference type="ARBA" id="ARBA00006484"/>
    </source>
</evidence>
<keyword evidence="4" id="KW-1185">Reference proteome</keyword>
<dbReference type="PRINTS" id="PR00080">
    <property type="entry name" value="SDRFAMILY"/>
</dbReference>
<reference evidence="4" key="1">
    <citation type="submission" date="2015-01" db="EMBL/GenBank/DDBJ databases">
        <authorList>
            <person name="Paterson Steve"/>
        </authorList>
    </citation>
    <scope>NUCLEOTIDE SEQUENCE [LARGE SCALE GENOMIC DNA]</scope>
    <source>
        <strain evidence="4">OBR1</strain>
    </source>
</reference>
<evidence type="ECO:0000313" key="3">
    <source>
        <dbReference type="EMBL" id="CPR15664.1"/>
    </source>
</evidence>